<dbReference type="GO" id="GO:0005886">
    <property type="term" value="C:plasma membrane"/>
    <property type="evidence" value="ECO:0007669"/>
    <property type="project" value="UniProtKB-SubCell"/>
</dbReference>
<organism evidence="9 10">
    <name type="scientific">Rhizobium straminoryzae</name>
    <dbReference type="NCBI Taxonomy" id="1387186"/>
    <lineage>
        <taxon>Bacteria</taxon>
        <taxon>Pseudomonadati</taxon>
        <taxon>Pseudomonadota</taxon>
        <taxon>Alphaproteobacteria</taxon>
        <taxon>Hyphomicrobiales</taxon>
        <taxon>Rhizobiaceae</taxon>
        <taxon>Rhizobium/Agrobacterium group</taxon>
        <taxon>Rhizobium</taxon>
    </lineage>
</organism>
<feature type="transmembrane region" description="Helical" evidence="7">
    <location>
        <begin position="203"/>
        <end position="220"/>
    </location>
</feature>
<keyword evidence="10" id="KW-1185">Reference proteome</keyword>
<feature type="transmembrane region" description="Helical" evidence="7">
    <location>
        <begin position="97"/>
        <end position="121"/>
    </location>
</feature>
<evidence type="ECO:0000256" key="7">
    <source>
        <dbReference type="SAM" id="Phobius"/>
    </source>
</evidence>
<protein>
    <submittedName>
        <fullName evidence="9">Phosphatase PAP2 family protein</fullName>
    </submittedName>
</protein>
<evidence type="ECO:0000259" key="8">
    <source>
        <dbReference type="SMART" id="SM00014"/>
    </source>
</evidence>
<keyword evidence="3 7" id="KW-0812">Transmembrane</keyword>
<dbReference type="Pfam" id="PF01569">
    <property type="entry name" value="PAP2"/>
    <property type="match status" value="1"/>
</dbReference>
<dbReference type="PANTHER" id="PTHR14969:SF62">
    <property type="entry name" value="DECAPRENYLPHOSPHORYL-5-PHOSPHORIBOSE PHOSPHATASE RV3807C-RELATED"/>
    <property type="match status" value="1"/>
</dbReference>
<dbReference type="InterPro" id="IPR036938">
    <property type="entry name" value="PAP2/HPO_sf"/>
</dbReference>
<name>A0A549SV24_9HYPH</name>
<reference evidence="9 10" key="1">
    <citation type="submission" date="2019-07" db="EMBL/GenBank/DDBJ databases">
        <title>Ln-dependent methylotrophs.</title>
        <authorList>
            <person name="Tani A."/>
        </authorList>
    </citation>
    <scope>NUCLEOTIDE SEQUENCE [LARGE SCALE GENOMIC DNA]</scope>
    <source>
        <strain evidence="9 10">SM12</strain>
    </source>
</reference>
<comment type="caution">
    <text evidence="9">The sequence shown here is derived from an EMBL/GenBank/DDBJ whole genome shotgun (WGS) entry which is preliminary data.</text>
</comment>
<evidence type="ECO:0000256" key="4">
    <source>
        <dbReference type="ARBA" id="ARBA00022801"/>
    </source>
</evidence>
<evidence type="ECO:0000256" key="1">
    <source>
        <dbReference type="ARBA" id="ARBA00004651"/>
    </source>
</evidence>
<sequence>MIAKLKRRQQRYCTGSRANCHFAFLLLAVNFILLAVFLLDAPVSAYVRQSPSFLKPISNAITDFGTSGWILLASSVLFFEALTSARLARHCKARFEALFIGHVAAYVFLSIALSGLLANLAKRLIGRARPLFQTDGSVLDLSPLHGSYRFESFPSGHATTIGAIMMAVALMAPRYRVPCLVLALWLGFSRVIIGAHFPSDVMAGLLFGAWFSVFMASQFARHGLLFDVPAEGLPRLMRRLPFRRLPRRAGWRWPGAITLPSPVRLLRIG</sequence>
<dbReference type="AlphaFoldDB" id="A0A549SV24"/>
<evidence type="ECO:0000256" key="3">
    <source>
        <dbReference type="ARBA" id="ARBA00022692"/>
    </source>
</evidence>
<dbReference type="PANTHER" id="PTHR14969">
    <property type="entry name" value="SPHINGOSINE-1-PHOSPHATE PHOSPHOHYDROLASE"/>
    <property type="match status" value="1"/>
</dbReference>
<gene>
    <name evidence="9" type="ORF">FNA46_22900</name>
</gene>
<dbReference type="Proteomes" id="UP000316801">
    <property type="component" value="Unassembled WGS sequence"/>
</dbReference>
<evidence type="ECO:0000313" key="9">
    <source>
        <dbReference type="EMBL" id="TRL33485.1"/>
    </source>
</evidence>
<comment type="subcellular location">
    <subcellularLocation>
        <location evidence="1">Cell membrane</location>
        <topology evidence="1">Multi-pass membrane protein</topology>
    </subcellularLocation>
</comment>
<dbReference type="InterPro" id="IPR000326">
    <property type="entry name" value="PAP2/HPO"/>
</dbReference>
<dbReference type="EMBL" id="VJMG01000078">
    <property type="protein sequence ID" value="TRL33485.1"/>
    <property type="molecule type" value="Genomic_DNA"/>
</dbReference>
<feature type="domain" description="Phosphatidic acid phosphatase type 2/haloperoxidase" evidence="8">
    <location>
        <begin position="103"/>
        <end position="216"/>
    </location>
</feature>
<keyword evidence="6 7" id="KW-0472">Membrane</keyword>
<accession>A0A549SV24</accession>
<evidence type="ECO:0000256" key="6">
    <source>
        <dbReference type="ARBA" id="ARBA00023136"/>
    </source>
</evidence>
<proteinExistence type="predicted"/>
<evidence type="ECO:0000256" key="2">
    <source>
        <dbReference type="ARBA" id="ARBA00022475"/>
    </source>
</evidence>
<evidence type="ECO:0000313" key="10">
    <source>
        <dbReference type="Proteomes" id="UP000316801"/>
    </source>
</evidence>
<feature type="transmembrane region" description="Helical" evidence="7">
    <location>
        <begin position="67"/>
        <end position="85"/>
    </location>
</feature>
<keyword evidence="5 7" id="KW-1133">Transmembrane helix</keyword>
<dbReference type="Gene3D" id="1.20.144.10">
    <property type="entry name" value="Phosphatidic acid phosphatase type 2/haloperoxidase"/>
    <property type="match status" value="2"/>
</dbReference>
<feature type="transmembrane region" description="Helical" evidence="7">
    <location>
        <begin position="21"/>
        <end position="47"/>
    </location>
</feature>
<dbReference type="GO" id="GO:0016787">
    <property type="term" value="F:hydrolase activity"/>
    <property type="evidence" value="ECO:0007669"/>
    <property type="project" value="UniProtKB-KW"/>
</dbReference>
<dbReference type="SMART" id="SM00014">
    <property type="entry name" value="acidPPc"/>
    <property type="match status" value="1"/>
</dbReference>
<keyword evidence="4" id="KW-0378">Hydrolase</keyword>
<dbReference type="SUPFAM" id="SSF48317">
    <property type="entry name" value="Acid phosphatase/Vanadium-dependent haloperoxidase"/>
    <property type="match status" value="1"/>
</dbReference>
<keyword evidence="2" id="KW-1003">Cell membrane</keyword>
<evidence type="ECO:0000256" key="5">
    <source>
        <dbReference type="ARBA" id="ARBA00022989"/>
    </source>
</evidence>